<dbReference type="PROSITE" id="PS50103">
    <property type="entry name" value="ZF_C3H1"/>
    <property type="match status" value="1"/>
</dbReference>
<dbReference type="InterPro" id="IPR000571">
    <property type="entry name" value="Znf_CCCH"/>
</dbReference>
<dbReference type="GO" id="GO:0003723">
    <property type="term" value="F:RNA binding"/>
    <property type="evidence" value="ECO:0007669"/>
    <property type="project" value="UniProtKB-UniRule"/>
</dbReference>
<dbReference type="EMBL" id="ABDF02000080">
    <property type="protein sequence ID" value="EHK20384.1"/>
    <property type="molecule type" value="Genomic_DNA"/>
</dbReference>
<feature type="domain" description="RRM" evidence="6">
    <location>
        <begin position="572"/>
        <end position="646"/>
    </location>
</feature>
<dbReference type="InterPro" id="IPR012677">
    <property type="entry name" value="Nucleotide-bd_a/b_plait_sf"/>
</dbReference>
<dbReference type="InterPro" id="IPR045137">
    <property type="entry name" value="RBM26/27"/>
</dbReference>
<dbReference type="Gene3D" id="1.20.1390.10">
    <property type="entry name" value="PWI domain"/>
    <property type="match status" value="1"/>
</dbReference>
<evidence type="ECO:0000256" key="1">
    <source>
        <dbReference type="ARBA" id="ARBA00022884"/>
    </source>
</evidence>
<dbReference type="InterPro" id="IPR000504">
    <property type="entry name" value="RRM_dom"/>
</dbReference>
<feature type="region of interest" description="Disordered" evidence="5">
    <location>
        <begin position="104"/>
        <end position="157"/>
    </location>
</feature>
<feature type="region of interest" description="Disordered" evidence="5">
    <location>
        <begin position="514"/>
        <end position="555"/>
    </location>
</feature>
<evidence type="ECO:0000256" key="3">
    <source>
        <dbReference type="PROSITE-ProRule" id="PRU00176"/>
    </source>
</evidence>
<feature type="compositionally biased region" description="Basic and acidic residues" evidence="5">
    <location>
        <begin position="681"/>
        <end position="691"/>
    </location>
</feature>
<feature type="zinc finger region" description="C3H1-type" evidence="4">
    <location>
        <begin position="210"/>
        <end position="238"/>
    </location>
</feature>
<dbReference type="InParanoid" id="G9MZ57"/>
<reference evidence="8 9" key="1">
    <citation type="journal article" date="2011" name="Genome Biol.">
        <title>Comparative genome sequence analysis underscores mycoparasitism as the ancestral life style of Trichoderma.</title>
        <authorList>
            <person name="Kubicek C.P."/>
            <person name="Herrera-Estrella A."/>
            <person name="Seidl-Seiboth V."/>
            <person name="Martinez D.A."/>
            <person name="Druzhinina I.S."/>
            <person name="Thon M."/>
            <person name="Zeilinger S."/>
            <person name="Casas-Flores S."/>
            <person name="Horwitz B.A."/>
            <person name="Mukherjee P.K."/>
            <person name="Mukherjee M."/>
            <person name="Kredics L."/>
            <person name="Alcaraz L.D."/>
            <person name="Aerts A."/>
            <person name="Antal Z."/>
            <person name="Atanasova L."/>
            <person name="Cervantes-Badillo M.G."/>
            <person name="Challacombe J."/>
            <person name="Chertkov O."/>
            <person name="McCluskey K."/>
            <person name="Coulpier F."/>
            <person name="Deshpande N."/>
            <person name="von Doehren H."/>
            <person name="Ebbole D.J."/>
            <person name="Esquivel-Naranjo E.U."/>
            <person name="Fekete E."/>
            <person name="Flipphi M."/>
            <person name="Glaser F."/>
            <person name="Gomez-Rodriguez E.Y."/>
            <person name="Gruber S."/>
            <person name="Han C."/>
            <person name="Henrissat B."/>
            <person name="Hermosa R."/>
            <person name="Hernandez-Onate M."/>
            <person name="Karaffa L."/>
            <person name="Kosti I."/>
            <person name="Le Crom S."/>
            <person name="Lindquist E."/>
            <person name="Lucas S."/>
            <person name="Luebeck M."/>
            <person name="Luebeck P.S."/>
            <person name="Margeot A."/>
            <person name="Metz B."/>
            <person name="Misra M."/>
            <person name="Nevalainen H."/>
            <person name="Omann M."/>
            <person name="Packer N."/>
            <person name="Perrone G."/>
            <person name="Uresti-Rivera E.E."/>
            <person name="Salamov A."/>
            <person name="Schmoll M."/>
            <person name="Seiboth B."/>
            <person name="Shapiro H."/>
            <person name="Sukno S."/>
            <person name="Tamayo-Ramos J.A."/>
            <person name="Tisch D."/>
            <person name="Wiest A."/>
            <person name="Wilkinson H.H."/>
            <person name="Zhang M."/>
            <person name="Coutinho P.M."/>
            <person name="Kenerley C.M."/>
            <person name="Monte E."/>
            <person name="Baker S.E."/>
            <person name="Grigoriev I.V."/>
        </authorList>
    </citation>
    <scope>NUCLEOTIDE SEQUENCE [LARGE SCALE GENOMIC DNA]</scope>
    <source>
        <strain evidence="9">Gv29-8 / FGSC 10586</strain>
    </source>
</reference>
<dbReference type="eggNOG" id="KOG2135">
    <property type="taxonomic scope" value="Eukaryota"/>
</dbReference>
<dbReference type="FunFam" id="1.20.1390.10:FF:000007">
    <property type="entry name" value="CCCH zinc finger and RRM domain protein"/>
    <property type="match status" value="1"/>
</dbReference>
<dbReference type="Pfam" id="PF00076">
    <property type="entry name" value="RRM_1"/>
    <property type="match status" value="1"/>
</dbReference>
<dbReference type="STRING" id="413071.G9MZ57"/>
<dbReference type="GO" id="GO:0005634">
    <property type="term" value="C:nucleus"/>
    <property type="evidence" value="ECO:0007669"/>
    <property type="project" value="TreeGrafter"/>
</dbReference>
<proteinExistence type="predicted"/>
<sequence length="704" mass="77248">MLFPEEDAPLLKTWIVKRIENTSDADSDVLADYVIALLKHDGDADSVRQLCEAEIPDFLTEDPKAFLDDVFQAIAYKSYRPGAPPPPKPAANAIGAAAPPLPAFSGVQSAAPHQGGSRKRGLPDDMDYEGQQPAYGRGYKQPRRGSNHGRMDDSTMGGYVSVDSMPGMKHFDPKSALETIMQMQAMGLPYPGMAEFMAQMPPVGGGRHSQRRRGRCRDFDTKGYCSRGNQCMYDHGNSSVYVPPMFSGVEEYDPNNAVLGMSGQAANPYSFPMDMMGRGRGRSGRGGRGGRGGKKGGARAPFSAEGPVSDRTKSTIVVENIPEENFDENEVRVFFSQFGEVVDVSMQPYKHLAIVKYDKWASANAAYRSPKVIFDNRFVKVFWYKEEGVKAPSSTAGNGDGVLSKINGDGSAVPTEPEAEIDMEEFQRKQEEAQKQYQEREAKRTDLERQRQELEKQQQELLARHREESERLKARLAEKSGATTDAKATGSSSSTDMLRAQLAALEQEAKILGIDPDAAEDGSGYSSRGRGYRGRGGRGSDRGFAPRGRGSFRGQAGRHAAYAQYSLDNRPRKLAVAGVDFTPADKDEALRHFLLNLGEFESVETTASVTYVSFQDRKTAERFYYSLNGKELPGVSGTLELSWINTPLPPVGSSKKNEDAEDGDAMAGLNDDEGNADAGSPEEHMRERQVDMDYDVGDEEGWVE</sequence>
<feature type="domain" description="C3H1-type" evidence="7">
    <location>
        <begin position="210"/>
        <end position="238"/>
    </location>
</feature>
<feature type="compositionally biased region" description="Acidic residues" evidence="5">
    <location>
        <begin position="659"/>
        <end position="675"/>
    </location>
</feature>
<dbReference type="CDD" id="cd12257">
    <property type="entry name" value="RRM1_RBM26_like"/>
    <property type="match status" value="1"/>
</dbReference>
<gene>
    <name evidence="8" type="ORF">TRIVIDRAFT_48782</name>
</gene>
<evidence type="ECO:0000259" key="6">
    <source>
        <dbReference type="PROSITE" id="PS50102"/>
    </source>
</evidence>
<keyword evidence="1 3" id="KW-0694">RNA-binding</keyword>
<dbReference type="InterPro" id="IPR035979">
    <property type="entry name" value="RBD_domain_sf"/>
</dbReference>
<evidence type="ECO:0000259" key="7">
    <source>
        <dbReference type="PROSITE" id="PS50103"/>
    </source>
</evidence>
<dbReference type="Proteomes" id="UP000007115">
    <property type="component" value="Unassembled WGS sequence"/>
</dbReference>
<comment type="function">
    <text evidence="2">May be involved in the turnover of nuclear polyadenylated (pA+) RNA.</text>
</comment>
<evidence type="ECO:0000256" key="4">
    <source>
        <dbReference type="PROSITE-ProRule" id="PRU00723"/>
    </source>
</evidence>
<dbReference type="OMA" id="ITYDSHA"/>
<dbReference type="FunFam" id="3.30.70.330:FF:000647">
    <property type="entry name" value="CCCH zinc finger and RRM domain protein"/>
    <property type="match status" value="1"/>
</dbReference>
<keyword evidence="4" id="KW-0479">Metal-binding</keyword>
<dbReference type="PANTHER" id="PTHR14398">
    <property type="entry name" value="RNA RECOGNITION RRM/RNP DOMAIN"/>
    <property type="match status" value="1"/>
</dbReference>
<feature type="compositionally biased region" description="Acidic residues" evidence="5">
    <location>
        <begin position="692"/>
        <end position="704"/>
    </location>
</feature>
<name>G9MZ57_HYPVG</name>
<feature type="region of interest" description="Disordered" evidence="5">
    <location>
        <begin position="648"/>
        <end position="704"/>
    </location>
</feature>
<keyword evidence="9" id="KW-1185">Reference proteome</keyword>
<dbReference type="InterPro" id="IPR002483">
    <property type="entry name" value="PWI_dom"/>
</dbReference>
<comment type="caution">
    <text evidence="8">The sequence shown here is derived from an EMBL/GenBank/DDBJ whole genome shotgun (WGS) entry which is preliminary data.</text>
</comment>
<organism evidence="8 9">
    <name type="scientific">Hypocrea virens (strain Gv29-8 / FGSC 10586)</name>
    <name type="common">Gliocladium virens</name>
    <name type="synonym">Trichoderma virens</name>
    <dbReference type="NCBI Taxonomy" id="413071"/>
    <lineage>
        <taxon>Eukaryota</taxon>
        <taxon>Fungi</taxon>
        <taxon>Dikarya</taxon>
        <taxon>Ascomycota</taxon>
        <taxon>Pezizomycotina</taxon>
        <taxon>Sordariomycetes</taxon>
        <taxon>Hypocreomycetidae</taxon>
        <taxon>Hypocreales</taxon>
        <taxon>Hypocreaceae</taxon>
        <taxon>Trichoderma</taxon>
    </lineage>
</organism>
<evidence type="ECO:0000256" key="2">
    <source>
        <dbReference type="ARBA" id="ARBA00043866"/>
    </source>
</evidence>
<dbReference type="PROSITE" id="PS50102">
    <property type="entry name" value="RRM"/>
    <property type="match status" value="2"/>
</dbReference>
<dbReference type="SUPFAM" id="SSF54928">
    <property type="entry name" value="RNA-binding domain, RBD"/>
    <property type="match status" value="2"/>
</dbReference>
<evidence type="ECO:0000256" key="5">
    <source>
        <dbReference type="SAM" id="MobiDB-lite"/>
    </source>
</evidence>
<feature type="domain" description="RRM" evidence="6">
    <location>
        <begin position="314"/>
        <end position="386"/>
    </location>
</feature>
<evidence type="ECO:0000313" key="8">
    <source>
        <dbReference type="EMBL" id="EHK20384.1"/>
    </source>
</evidence>
<dbReference type="SMART" id="SM00360">
    <property type="entry name" value="RRM"/>
    <property type="match status" value="1"/>
</dbReference>
<dbReference type="PANTHER" id="PTHR14398:SF0">
    <property type="entry name" value="ZINC FINGER PROTEIN SWM"/>
    <property type="match status" value="1"/>
</dbReference>
<feature type="compositionally biased region" description="Basic and acidic residues" evidence="5">
    <location>
        <begin position="427"/>
        <end position="478"/>
    </location>
</feature>
<feature type="region of interest" description="Disordered" evidence="5">
    <location>
        <begin position="278"/>
        <end position="311"/>
    </location>
</feature>
<dbReference type="AlphaFoldDB" id="G9MZ57"/>
<feature type="region of interest" description="Disordered" evidence="5">
    <location>
        <begin position="390"/>
        <end position="415"/>
    </location>
</feature>
<protein>
    <recommendedName>
        <fullName evidence="10">CCCH zinc finger and RRM domain-containing protein</fullName>
    </recommendedName>
</protein>
<dbReference type="Pfam" id="PF01480">
    <property type="entry name" value="PWI"/>
    <property type="match status" value="1"/>
</dbReference>
<dbReference type="VEuPathDB" id="FungiDB:TRIVIDRAFT_48782"/>
<dbReference type="RefSeq" id="XP_013954579.1">
    <property type="nucleotide sequence ID" value="XM_014099104.1"/>
</dbReference>
<dbReference type="OrthoDB" id="443401at2759"/>
<keyword evidence="4" id="KW-0862">Zinc</keyword>
<evidence type="ECO:0008006" key="10">
    <source>
        <dbReference type="Google" id="ProtNLM"/>
    </source>
</evidence>
<dbReference type="GeneID" id="25794805"/>
<dbReference type="Gene3D" id="3.30.70.330">
    <property type="match status" value="1"/>
</dbReference>
<dbReference type="HOGENOM" id="CLU_017928_1_0_1"/>
<accession>G9MZ57</accession>
<keyword evidence="4" id="KW-0863">Zinc-finger</keyword>
<evidence type="ECO:0000313" key="9">
    <source>
        <dbReference type="Proteomes" id="UP000007115"/>
    </source>
</evidence>
<feature type="region of interest" description="Disordered" evidence="5">
    <location>
        <begin position="427"/>
        <end position="495"/>
    </location>
</feature>
<dbReference type="GO" id="GO:0008270">
    <property type="term" value="F:zinc ion binding"/>
    <property type="evidence" value="ECO:0007669"/>
    <property type="project" value="UniProtKB-KW"/>
</dbReference>